<protein>
    <submittedName>
        <fullName evidence="2">Uncharacterized protein</fullName>
    </submittedName>
</protein>
<reference evidence="2 3" key="1">
    <citation type="journal article" date="2019" name="Int. J. Syst. Evol. Microbiol.">
        <title>The Global Catalogue of Microorganisms (GCM) 10K type strain sequencing project: providing services to taxonomists for standard genome sequencing and annotation.</title>
        <authorList>
            <consortium name="The Broad Institute Genomics Platform"/>
            <consortium name="The Broad Institute Genome Sequencing Center for Infectious Disease"/>
            <person name="Wu L."/>
            <person name="Ma J."/>
        </authorList>
    </citation>
    <scope>NUCLEOTIDE SEQUENCE [LARGE SCALE GENOMIC DNA]</scope>
    <source>
        <strain evidence="2 3">CGMCC 1.16026</strain>
    </source>
</reference>
<keyword evidence="1" id="KW-0812">Transmembrane</keyword>
<keyword evidence="1" id="KW-0472">Membrane</keyword>
<dbReference type="EMBL" id="JBHSKV010000001">
    <property type="protein sequence ID" value="MFC5133125.1"/>
    <property type="molecule type" value="Genomic_DNA"/>
</dbReference>
<dbReference type="RefSeq" id="WP_122104175.1">
    <property type="nucleotide sequence ID" value="NZ_JBHSKV010000001.1"/>
</dbReference>
<dbReference type="InterPro" id="IPR055707">
    <property type="entry name" value="DUF7283"/>
</dbReference>
<gene>
    <name evidence="2" type="ORF">ACFPJA_00080</name>
</gene>
<evidence type="ECO:0000256" key="1">
    <source>
        <dbReference type="SAM" id="Phobius"/>
    </source>
</evidence>
<proteinExistence type="predicted"/>
<dbReference type="Pfam" id="PF23954">
    <property type="entry name" value="DUF7283"/>
    <property type="match status" value="1"/>
</dbReference>
<evidence type="ECO:0000313" key="3">
    <source>
        <dbReference type="Proteomes" id="UP001596145"/>
    </source>
</evidence>
<accession>A0ABD5QLH3</accession>
<dbReference type="AlphaFoldDB" id="A0ABD5QLH3"/>
<name>A0ABD5QLH3_9EURY</name>
<dbReference type="Proteomes" id="UP001596145">
    <property type="component" value="Unassembled WGS sequence"/>
</dbReference>
<keyword evidence="3" id="KW-1185">Reference proteome</keyword>
<sequence length="159" mass="16652">MFETHLDATYAWFGLALVSVAAIGAVAGLPTAPPPDADGAAHTIGSVAESEYVATAEHGLAADRMRLTPRTIELAGDGSARSTVRGMAITPVSPDGSGGDPRLRRVLNGVPARTVFEDPDAFADAAARARAGDHRWRTAPQRLTVRQVRYGGHRVTLVG</sequence>
<keyword evidence="1" id="KW-1133">Transmembrane helix</keyword>
<organism evidence="2 3">
    <name type="scientific">Halorubrum glutamatedens</name>
    <dbReference type="NCBI Taxonomy" id="2707018"/>
    <lineage>
        <taxon>Archaea</taxon>
        <taxon>Methanobacteriati</taxon>
        <taxon>Methanobacteriota</taxon>
        <taxon>Stenosarchaea group</taxon>
        <taxon>Halobacteria</taxon>
        <taxon>Halobacteriales</taxon>
        <taxon>Haloferacaceae</taxon>
        <taxon>Halorubrum</taxon>
    </lineage>
</organism>
<feature type="transmembrane region" description="Helical" evidence="1">
    <location>
        <begin position="12"/>
        <end position="32"/>
    </location>
</feature>
<evidence type="ECO:0000313" key="2">
    <source>
        <dbReference type="EMBL" id="MFC5133125.1"/>
    </source>
</evidence>
<comment type="caution">
    <text evidence="2">The sequence shown here is derived from an EMBL/GenBank/DDBJ whole genome shotgun (WGS) entry which is preliminary data.</text>
</comment>